<reference evidence="1" key="1">
    <citation type="submission" date="2015-12" db="EMBL/GenBank/DDBJ databases">
        <title>Gene expression during late stages of embryo sac development: a critical building block for successful pollen-pistil interactions.</title>
        <authorList>
            <person name="Liu Y."/>
            <person name="Joly V."/>
            <person name="Sabar M."/>
            <person name="Matton D.P."/>
        </authorList>
    </citation>
    <scope>NUCLEOTIDE SEQUENCE</scope>
</reference>
<sequence length="127" mass="14093">MGVLMAAAITGQGCVTVAVQLPVPFTARRILPICVQAVTPAYMQQVWWLLITSVCGFVRPASVPLQPFFARRMLPHFVPPAMLTSILPTPWHIVTTVSQLFPFQVATFFLHTDHIYSNNLWMLSGGI</sequence>
<organism evidence="1">
    <name type="scientific">Solanum chacoense</name>
    <name type="common">Chaco potato</name>
    <dbReference type="NCBI Taxonomy" id="4108"/>
    <lineage>
        <taxon>Eukaryota</taxon>
        <taxon>Viridiplantae</taxon>
        <taxon>Streptophyta</taxon>
        <taxon>Embryophyta</taxon>
        <taxon>Tracheophyta</taxon>
        <taxon>Spermatophyta</taxon>
        <taxon>Magnoliopsida</taxon>
        <taxon>eudicotyledons</taxon>
        <taxon>Gunneridae</taxon>
        <taxon>Pentapetalae</taxon>
        <taxon>asterids</taxon>
        <taxon>lamiids</taxon>
        <taxon>Solanales</taxon>
        <taxon>Solanaceae</taxon>
        <taxon>Solanoideae</taxon>
        <taxon>Solaneae</taxon>
        <taxon>Solanum</taxon>
    </lineage>
</organism>
<accession>A0A0V0GKT9</accession>
<evidence type="ECO:0000313" key="1">
    <source>
        <dbReference type="EMBL" id="JAP08817.1"/>
    </source>
</evidence>
<protein>
    <submittedName>
        <fullName evidence="1">Putative ovule protein</fullName>
    </submittedName>
</protein>
<proteinExistence type="predicted"/>
<dbReference type="AlphaFoldDB" id="A0A0V0GKT9"/>
<dbReference type="EMBL" id="GEDG01036221">
    <property type="protein sequence ID" value="JAP08817.1"/>
    <property type="molecule type" value="Transcribed_RNA"/>
</dbReference>
<name>A0A0V0GKT9_SOLCH</name>